<feature type="region of interest" description="Disordered" evidence="1">
    <location>
        <begin position="74"/>
        <end position="96"/>
    </location>
</feature>
<keyword evidence="3" id="KW-1185">Reference proteome</keyword>
<evidence type="ECO:0000313" key="3">
    <source>
        <dbReference type="Proteomes" id="UP000038009"/>
    </source>
</evidence>
<organism evidence="2 3">
    <name type="scientific">Leptomonas seymouri</name>
    <dbReference type="NCBI Taxonomy" id="5684"/>
    <lineage>
        <taxon>Eukaryota</taxon>
        <taxon>Discoba</taxon>
        <taxon>Euglenozoa</taxon>
        <taxon>Kinetoplastea</taxon>
        <taxon>Metakinetoplastina</taxon>
        <taxon>Trypanosomatida</taxon>
        <taxon>Trypanosomatidae</taxon>
        <taxon>Leishmaniinae</taxon>
        <taxon>Leptomonas</taxon>
    </lineage>
</organism>
<feature type="compositionally biased region" description="Basic and acidic residues" evidence="1">
    <location>
        <begin position="74"/>
        <end position="91"/>
    </location>
</feature>
<dbReference type="AlphaFoldDB" id="A0A0N0P6C8"/>
<gene>
    <name evidence="2" type="ORF">ABL78_3435</name>
</gene>
<dbReference type="OrthoDB" id="240175at2759"/>
<dbReference type="EMBL" id="LJSK01000086">
    <property type="protein sequence ID" value="KPI87486.1"/>
    <property type="molecule type" value="Genomic_DNA"/>
</dbReference>
<dbReference type="OMA" id="WEEPYAL"/>
<proteinExistence type="predicted"/>
<dbReference type="VEuPathDB" id="TriTrypDB:Lsey_0086_0120"/>
<evidence type="ECO:0000313" key="2">
    <source>
        <dbReference type="EMBL" id="KPI87486.1"/>
    </source>
</evidence>
<sequence>MWAFEAYAEGLVTMVDAESDVSEKPPRQLHKTSRNNDLFDASGKPLMASDMHDATTWRTHHAFGGRCAIIKPFVEDGKGKSSPDSRAERCSPHPSGPSWAEQAWAAYQSWSIAFRLRATTSEEPHILLSVAPAYFPLLTLPTGEAREPDAETLASLPAAPTAQEQKHYNNRLLGTPLIWEEAYALSVECTPRGMFLWSDHWELFGKKIADRCLEVQEKTKEVDEASSAVVAEGTASPHRQSYSGAVRLRFNVQHSTDATAEPHPPSLAVDVQAPVSLVNPGVGTANWADNAMWQHVRDIHLPMDALALKTSFRPHVTLLEGGASAEIL</sequence>
<accession>A0A0N0P6C8</accession>
<evidence type="ECO:0000256" key="1">
    <source>
        <dbReference type="SAM" id="MobiDB-lite"/>
    </source>
</evidence>
<reference evidence="2 3" key="1">
    <citation type="journal article" date="2015" name="PLoS Pathog.">
        <title>Leptomonas seymouri: Adaptations to the Dixenous Life Cycle Analyzed by Genome Sequencing, Transcriptome Profiling and Co-infection with Leishmania donovani.</title>
        <authorList>
            <person name="Kraeva N."/>
            <person name="Butenko A."/>
            <person name="Hlavacova J."/>
            <person name="Kostygov A."/>
            <person name="Myskova J."/>
            <person name="Grybchuk D."/>
            <person name="Lestinova T."/>
            <person name="Votypka J."/>
            <person name="Volf P."/>
            <person name="Opperdoes F."/>
            <person name="Flegontov P."/>
            <person name="Lukes J."/>
            <person name="Yurchenko V."/>
        </authorList>
    </citation>
    <scope>NUCLEOTIDE SEQUENCE [LARGE SCALE GENOMIC DNA]</scope>
    <source>
        <strain evidence="2 3">ATCC 30220</strain>
    </source>
</reference>
<comment type="caution">
    <text evidence="2">The sequence shown here is derived from an EMBL/GenBank/DDBJ whole genome shotgun (WGS) entry which is preliminary data.</text>
</comment>
<protein>
    <submittedName>
        <fullName evidence="2">Uncharacterized protein</fullName>
    </submittedName>
</protein>
<name>A0A0N0P6C8_LEPSE</name>
<dbReference type="Proteomes" id="UP000038009">
    <property type="component" value="Unassembled WGS sequence"/>
</dbReference>